<gene>
    <name evidence="9" type="ORF">LWI29_029014</name>
</gene>
<dbReference type="Pfam" id="PF01754">
    <property type="entry name" value="zf-A20"/>
    <property type="match status" value="1"/>
</dbReference>
<evidence type="ECO:0000259" key="7">
    <source>
        <dbReference type="PROSITE" id="PS51036"/>
    </source>
</evidence>
<evidence type="ECO:0000259" key="8">
    <source>
        <dbReference type="PROSITE" id="PS51039"/>
    </source>
</evidence>
<proteinExistence type="predicted"/>
<feature type="region of interest" description="Disordered" evidence="6">
    <location>
        <begin position="196"/>
        <end position="234"/>
    </location>
</feature>
<dbReference type="PANTHER" id="PTHR10634:SF116">
    <property type="entry name" value="ZINC FINGER A20 AND AN1 DOMAIN-CONTAINING STRESS-ASSOCIATED PROTEIN 1"/>
    <property type="match status" value="1"/>
</dbReference>
<evidence type="ECO:0000256" key="1">
    <source>
        <dbReference type="ARBA" id="ARBA00003732"/>
    </source>
</evidence>
<dbReference type="Gene3D" id="4.10.1110.10">
    <property type="entry name" value="AN1-like Zinc finger"/>
    <property type="match status" value="1"/>
</dbReference>
<dbReference type="PROSITE" id="PS51036">
    <property type="entry name" value="ZF_A20"/>
    <property type="match status" value="1"/>
</dbReference>
<comment type="function">
    <text evidence="1">May be involved in environmental stress response.</text>
</comment>
<dbReference type="SUPFAM" id="SSF118310">
    <property type="entry name" value="AN1-like Zinc finger"/>
    <property type="match status" value="1"/>
</dbReference>
<dbReference type="GO" id="GO:0003677">
    <property type="term" value="F:DNA binding"/>
    <property type="evidence" value="ECO:0007669"/>
    <property type="project" value="InterPro"/>
</dbReference>
<feature type="domain" description="AN1-type" evidence="8">
    <location>
        <begin position="232"/>
        <end position="278"/>
    </location>
</feature>
<protein>
    <submittedName>
        <fullName evidence="9">Uncharacterized protein</fullName>
    </submittedName>
</protein>
<name>A0AA39SFH0_ACESA</name>
<feature type="compositionally biased region" description="Basic residues" evidence="6">
    <location>
        <begin position="100"/>
        <end position="120"/>
    </location>
</feature>
<comment type="caution">
    <text evidence="9">The sequence shown here is derived from an EMBL/GenBank/DDBJ whole genome shotgun (WGS) entry which is preliminary data.</text>
</comment>
<keyword evidence="3 5" id="KW-0863">Zinc-finger</keyword>
<dbReference type="InterPro" id="IPR035896">
    <property type="entry name" value="AN1-like_Znf"/>
</dbReference>
<dbReference type="Proteomes" id="UP001168877">
    <property type="component" value="Unassembled WGS sequence"/>
</dbReference>
<dbReference type="InterPro" id="IPR050652">
    <property type="entry name" value="AN1_A20_ZnFinger"/>
</dbReference>
<dbReference type="SMART" id="SM00154">
    <property type="entry name" value="ZnF_AN1"/>
    <property type="match status" value="1"/>
</dbReference>
<dbReference type="PROSITE" id="PS51039">
    <property type="entry name" value="ZF_AN1"/>
    <property type="match status" value="1"/>
</dbReference>
<dbReference type="AlphaFoldDB" id="A0AA39SFH0"/>
<dbReference type="Pfam" id="PF01428">
    <property type="entry name" value="zf-AN1"/>
    <property type="match status" value="1"/>
</dbReference>
<evidence type="ECO:0000256" key="4">
    <source>
        <dbReference type="ARBA" id="ARBA00022833"/>
    </source>
</evidence>
<dbReference type="InterPro" id="IPR000058">
    <property type="entry name" value="Znf_AN1"/>
</dbReference>
<feature type="compositionally biased region" description="Polar residues" evidence="6">
    <location>
        <begin position="123"/>
        <end position="133"/>
    </location>
</feature>
<evidence type="ECO:0000313" key="9">
    <source>
        <dbReference type="EMBL" id="KAK0587789.1"/>
    </source>
</evidence>
<dbReference type="SUPFAM" id="SSF57716">
    <property type="entry name" value="Glucocorticoid receptor-like (DNA-binding domain)"/>
    <property type="match status" value="1"/>
</dbReference>
<evidence type="ECO:0000313" key="10">
    <source>
        <dbReference type="Proteomes" id="UP001168877"/>
    </source>
</evidence>
<dbReference type="EMBL" id="JAUESC010000382">
    <property type="protein sequence ID" value="KAK0587789.1"/>
    <property type="molecule type" value="Genomic_DNA"/>
</dbReference>
<dbReference type="SMART" id="SM00259">
    <property type="entry name" value="ZnF_A20"/>
    <property type="match status" value="1"/>
</dbReference>
<dbReference type="FunFam" id="4.10.1110.10:FF:000001">
    <property type="entry name" value="Zinc finger AN1-type containing 6"/>
    <property type="match status" value="1"/>
</dbReference>
<accession>A0AA39SFH0</accession>
<feature type="compositionally biased region" description="Polar residues" evidence="6">
    <location>
        <begin position="70"/>
        <end position="81"/>
    </location>
</feature>
<feature type="region of interest" description="Disordered" evidence="6">
    <location>
        <begin position="70"/>
        <end position="135"/>
    </location>
</feature>
<organism evidence="9 10">
    <name type="scientific">Acer saccharum</name>
    <name type="common">Sugar maple</name>
    <dbReference type="NCBI Taxonomy" id="4024"/>
    <lineage>
        <taxon>Eukaryota</taxon>
        <taxon>Viridiplantae</taxon>
        <taxon>Streptophyta</taxon>
        <taxon>Embryophyta</taxon>
        <taxon>Tracheophyta</taxon>
        <taxon>Spermatophyta</taxon>
        <taxon>Magnoliopsida</taxon>
        <taxon>eudicotyledons</taxon>
        <taxon>Gunneridae</taxon>
        <taxon>Pentapetalae</taxon>
        <taxon>rosids</taxon>
        <taxon>malvids</taxon>
        <taxon>Sapindales</taxon>
        <taxon>Sapindaceae</taxon>
        <taxon>Hippocastanoideae</taxon>
        <taxon>Acereae</taxon>
        <taxon>Acer</taxon>
    </lineage>
</organism>
<evidence type="ECO:0000256" key="5">
    <source>
        <dbReference type="PROSITE-ProRule" id="PRU00449"/>
    </source>
</evidence>
<dbReference type="GO" id="GO:0008270">
    <property type="term" value="F:zinc ion binding"/>
    <property type="evidence" value="ECO:0007669"/>
    <property type="project" value="UniProtKB-KW"/>
</dbReference>
<feature type="compositionally biased region" description="Basic and acidic residues" evidence="6">
    <location>
        <begin position="82"/>
        <end position="99"/>
    </location>
</feature>
<evidence type="ECO:0000256" key="2">
    <source>
        <dbReference type="ARBA" id="ARBA00022723"/>
    </source>
</evidence>
<reference evidence="9" key="2">
    <citation type="submission" date="2023-06" db="EMBL/GenBank/DDBJ databases">
        <authorList>
            <person name="Swenson N.G."/>
            <person name="Wegrzyn J.L."/>
            <person name="Mcevoy S.L."/>
        </authorList>
    </citation>
    <scope>NUCLEOTIDE SEQUENCE</scope>
    <source>
        <strain evidence="9">NS2018</strain>
        <tissue evidence="9">Leaf</tissue>
    </source>
</reference>
<keyword evidence="2" id="KW-0479">Metal-binding</keyword>
<reference evidence="9" key="1">
    <citation type="journal article" date="2022" name="Plant J.">
        <title>Strategies of tolerance reflected in two North American maple genomes.</title>
        <authorList>
            <person name="McEvoy S.L."/>
            <person name="Sezen U.U."/>
            <person name="Trouern-Trend A."/>
            <person name="McMahon S.M."/>
            <person name="Schaberg P.G."/>
            <person name="Yang J."/>
            <person name="Wegrzyn J.L."/>
            <person name="Swenson N.G."/>
        </authorList>
    </citation>
    <scope>NUCLEOTIDE SEQUENCE</scope>
    <source>
        <strain evidence="9">NS2018</strain>
    </source>
</reference>
<dbReference type="GO" id="GO:0043161">
    <property type="term" value="P:proteasome-mediated ubiquitin-dependent protein catabolic process"/>
    <property type="evidence" value="ECO:0007669"/>
    <property type="project" value="TreeGrafter"/>
</dbReference>
<keyword evidence="10" id="KW-1185">Reference proteome</keyword>
<keyword evidence="4" id="KW-0862">Zinc</keyword>
<dbReference type="Gene3D" id="1.20.5.4770">
    <property type="match status" value="1"/>
</dbReference>
<evidence type="ECO:0000256" key="6">
    <source>
        <dbReference type="SAM" id="MobiDB-lite"/>
    </source>
</evidence>
<sequence>MNPYLLLSSTSNIHEPDPQIFIFNLLLGSHGRTRSDLHLATNCCHHEPNRPRSHLTTRLQQITVFFVSPTSPNRSPTFTSENYREKGPVKTNQDSDERHGGRRWRFPGRNRFKDKKKKKKMGSEQNDGTSFSPSEPKPKLCANGCGFFGTAATMNLCSKCYNNSRVEEEQAASAKSAMQKSLNLKSPKQSSIIIAEPLPDSSPSLPIEPSWPPSAAVDTAVGSSSSDKPEPPKAANRCLTCKKKVGLTGFKCKCGSTYCGVHRYPEKHECTFDFKSAGRDAIAQANPVVKADKLERI</sequence>
<evidence type="ECO:0000256" key="3">
    <source>
        <dbReference type="ARBA" id="ARBA00022771"/>
    </source>
</evidence>
<dbReference type="InterPro" id="IPR002653">
    <property type="entry name" value="Znf_A20"/>
</dbReference>
<feature type="domain" description="A20-type" evidence="7">
    <location>
        <begin position="135"/>
        <end position="169"/>
    </location>
</feature>
<dbReference type="PANTHER" id="PTHR10634">
    <property type="entry name" value="AN1-TYPE ZINC FINGER PROTEIN"/>
    <property type="match status" value="1"/>
</dbReference>